<evidence type="ECO:0000259" key="9">
    <source>
        <dbReference type="Pfam" id="PF00931"/>
    </source>
</evidence>
<dbReference type="Pfam" id="PF00560">
    <property type="entry name" value="LRR_1"/>
    <property type="match status" value="2"/>
</dbReference>
<sequence>MNRNIDLDECTLVGDNRERERERAGMSGFGEIIASAVGKQVAGKLGELATEEATLQWKFKDDVDVMADKMQDLEAVLHDADDRLRRRGRDGEAVGRWLTKFKSVAYDVEDVLDDLDATELLKKSQPKLKLFFSWNNQILQRITMPHKLKNLRGEIEKIGKEGQALNLVRNQERAEGSRKNETFVGICEEGLKSGVVGRDMEKDKIIRLLLNYDDNAREDISIVPIVGLGGLGKSTLAESVFVDKRVNDFEVRAWVHVSKEFDLRRIGSAILKSINSSINLDNCSLQFLQENLKKELAGRRYLIVLDDLWEEDADKLERLKQMLQHGRKGSRVIVTTRNQSVVNKLSTGVLSHQRKICPVPYSDQIKLYGLSTDECWEVMKQTTFGPDDDKSHLEEIGREIAEKCWGVPLVAIALGQVMSELRTVEAWKKLRDTNIDLGHRDHKDTLERLMLSYYYMKLEFKMCFTYLAAFPKGFIIESDHLIQQWRALGYIIGWDDGKRCINYLIGMSFLQIPRSSTIRSSPVHANAPRELTMHDLVHDLATIILGHESLVLNATEPRTRKKAKRRYCRHAQLINYQNQYKVFNDLPGNIRSFHVRHSEKQQLPQKAFSRTKYIRVLDLSGCLVVGQLTPSKKLLPSSTLQLKLLRYLNASSLPITSLPESFHTLQNMETLILSNCSLETLPDSICSLNKLCYLDLAANASLNKLPEDFDFLNKLMFLNMSSCSKLTKLPDKFSLECLEHLNLSGCHELKNLPQDFGHLKNIRFLNLSGCYKVSVLPESFCQLKHLKDLNLSESRALIVLPEGFGNLSGLESLNLSDCYKISVLSESFCKLTHLKELNLSGCRALTVLPEGFGDLSELQSLNLSDCYEISVLPESFCQLKHLKDLNLSDCRALIVLPECFGDLSKLESLNLTSCPRLAQLPDSICKMTNLKCLNLSYCLGMLELPSSLGDLNLQILDISAGALVHLPDSISKMASLTQFVVTSGHPRMFGEAQEIKKRLKLPGRTVHRVCQRPSGRSSIVELAHVNCRELLIGSLQRVKKPEDAERVNLRDKSCVRQLALHWNKRNMNADSARSILERLMPARNLEQLMIQGYSGVDFPNWMSHISFHLPSVTYLSLSDLRACYALPPFGQLPNLRSLYLQKMPNITMIGMEFYGEGGICKKLRLLQLQSMKNLVAWFTTRSGEEDGEFLIPNLHNLELKDCPKLKFRPYPPRSMFWCLDNSDEVLAGREGFGKLSSSTLPCRMGIKNSFRPRKWRRLKHFPTLEEFSLTFCHGLRALPEVIRCFTSLKKLSLMSLGDLETLPDWLGYLPSLQVLGIKDCRNLRILPASMGNLTALRLLMLLECQGLYRLPEWLGQLSCLRELHIRDCPNITSLPESIRNLTALEEMYISGCSSLVHRSQREDAYKVSHIRKVIFEPEEEPNEEQGQEESQEAWMDRLLKIDGENPWTHREEREELESRMSDSDSEQLSHYGQEDSENEDDEQEDW</sequence>
<dbReference type="Pfam" id="PF18052">
    <property type="entry name" value="Rx_N"/>
    <property type="match status" value="1"/>
</dbReference>
<keyword evidence="4" id="KW-0547">Nucleotide-binding</keyword>
<dbReference type="EnsemblPlants" id="TraesCS1B02G418100.1">
    <property type="protein sequence ID" value="TraesCS1B02G418100.1"/>
    <property type="gene ID" value="TraesCS1B02G418100"/>
</dbReference>
<dbReference type="Pfam" id="PF23598">
    <property type="entry name" value="LRR_14"/>
    <property type="match status" value="3"/>
</dbReference>
<dbReference type="Pfam" id="PF25019">
    <property type="entry name" value="LRR_R13L1-DRL21"/>
    <property type="match status" value="1"/>
</dbReference>
<dbReference type="OrthoDB" id="674488at2759"/>
<dbReference type="PANTHER" id="PTHR36766">
    <property type="entry name" value="PLANT BROAD-SPECTRUM MILDEW RESISTANCE PROTEIN RPW8"/>
    <property type="match status" value="1"/>
</dbReference>
<comment type="similarity">
    <text evidence="1">Belongs to the disease resistance NB-LRR family.</text>
</comment>
<dbReference type="Proteomes" id="UP000019116">
    <property type="component" value="Chromosome 1B"/>
</dbReference>
<keyword evidence="5" id="KW-0611">Plant defense</keyword>
<dbReference type="InterPro" id="IPR002182">
    <property type="entry name" value="NB-ARC"/>
</dbReference>
<keyword evidence="2" id="KW-0433">Leucine-rich repeat</keyword>
<accession>A0A3B5Z493</accession>
<feature type="domain" description="Disease resistance R13L4/SHOC-2-like LRR" evidence="12">
    <location>
        <begin position="590"/>
        <end position="724"/>
    </location>
</feature>
<evidence type="ECO:0000256" key="5">
    <source>
        <dbReference type="ARBA" id="ARBA00022821"/>
    </source>
</evidence>
<dbReference type="PANTHER" id="PTHR36766:SF40">
    <property type="entry name" value="DISEASE RESISTANCE PROTEIN RGA3"/>
    <property type="match status" value="1"/>
</dbReference>
<feature type="compositionally biased region" description="Basic and acidic residues" evidence="8">
    <location>
        <begin position="1434"/>
        <end position="1462"/>
    </location>
</feature>
<feature type="domain" description="Disease resistance N-terminal" evidence="10">
    <location>
        <begin position="41"/>
        <end position="131"/>
    </location>
</feature>
<dbReference type="Gene3D" id="1.20.5.4130">
    <property type="match status" value="1"/>
</dbReference>
<dbReference type="GeneID" id="123145355"/>
<dbReference type="Pfam" id="PF23559">
    <property type="entry name" value="WHD_DRP"/>
    <property type="match status" value="1"/>
</dbReference>
<dbReference type="Gramene" id="TraesCS1B03G1126000.1">
    <property type="protein sequence ID" value="TraesCS1B03G1126000.1.CDS"/>
    <property type="gene ID" value="TraesCS1B03G1126000"/>
</dbReference>
<dbReference type="Gramene" id="TraesCS1B02G418100.1">
    <property type="protein sequence ID" value="TraesCS1B02G418100.1"/>
    <property type="gene ID" value="TraesCS1B02G418100"/>
</dbReference>
<dbReference type="SUPFAM" id="SSF52058">
    <property type="entry name" value="L domain-like"/>
    <property type="match status" value="2"/>
</dbReference>
<evidence type="ECO:0000313" key="14">
    <source>
        <dbReference type="EnsemblPlants" id="TraesCS1B02G418100.1"/>
    </source>
</evidence>
<evidence type="ECO:0000313" key="15">
    <source>
        <dbReference type="Proteomes" id="UP000019116"/>
    </source>
</evidence>
<dbReference type="SUPFAM" id="SSF52047">
    <property type="entry name" value="RNI-like"/>
    <property type="match status" value="1"/>
</dbReference>
<evidence type="ECO:0000259" key="13">
    <source>
        <dbReference type="Pfam" id="PF25019"/>
    </source>
</evidence>
<dbReference type="InterPro" id="IPR056789">
    <property type="entry name" value="LRR_R13L1-DRL21"/>
</dbReference>
<dbReference type="SMART" id="SM00367">
    <property type="entry name" value="LRR_CC"/>
    <property type="match status" value="6"/>
</dbReference>
<protein>
    <recommendedName>
        <fullName evidence="16">NB-ARC domain-containing protein</fullName>
    </recommendedName>
</protein>
<dbReference type="InterPro" id="IPR003591">
    <property type="entry name" value="Leu-rich_rpt_typical-subtyp"/>
</dbReference>
<keyword evidence="15" id="KW-1185">Reference proteome</keyword>
<feature type="region of interest" description="Disordered" evidence="8">
    <location>
        <begin position="1416"/>
        <end position="1486"/>
    </location>
</feature>
<dbReference type="InterPro" id="IPR027417">
    <property type="entry name" value="P-loop_NTPase"/>
</dbReference>
<evidence type="ECO:0000256" key="6">
    <source>
        <dbReference type="ARBA" id="ARBA00022840"/>
    </source>
</evidence>
<reference evidence="14" key="2">
    <citation type="submission" date="2018-10" db="UniProtKB">
        <authorList>
            <consortium name="EnsemblPlants"/>
        </authorList>
    </citation>
    <scope>IDENTIFICATION</scope>
</reference>
<evidence type="ECO:0000256" key="4">
    <source>
        <dbReference type="ARBA" id="ARBA00022741"/>
    </source>
</evidence>
<dbReference type="Gene3D" id="1.10.8.430">
    <property type="entry name" value="Helical domain of apoptotic protease-activating factors"/>
    <property type="match status" value="1"/>
</dbReference>
<organism evidence="14">
    <name type="scientific">Triticum aestivum</name>
    <name type="common">Wheat</name>
    <dbReference type="NCBI Taxonomy" id="4565"/>
    <lineage>
        <taxon>Eukaryota</taxon>
        <taxon>Viridiplantae</taxon>
        <taxon>Streptophyta</taxon>
        <taxon>Embryophyta</taxon>
        <taxon>Tracheophyta</taxon>
        <taxon>Spermatophyta</taxon>
        <taxon>Magnoliopsida</taxon>
        <taxon>Liliopsida</taxon>
        <taxon>Poales</taxon>
        <taxon>Poaceae</taxon>
        <taxon>BOP clade</taxon>
        <taxon>Pooideae</taxon>
        <taxon>Triticodae</taxon>
        <taxon>Triticeae</taxon>
        <taxon>Triticinae</taxon>
        <taxon>Triticum</taxon>
    </lineage>
</organism>
<dbReference type="STRING" id="4565.A0A3B5Z493"/>
<evidence type="ECO:0000256" key="1">
    <source>
        <dbReference type="ARBA" id="ARBA00008894"/>
    </source>
</evidence>
<dbReference type="InterPro" id="IPR055414">
    <property type="entry name" value="LRR_R13L4/SHOC2-like"/>
</dbReference>
<evidence type="ECO:0000256" key="7">
    <source>
        <dbReference type="ARBA" id="ARBA00023054"/>
    </source>
</evidence>
<feature type="domain" description="Disease resistance R13L4/SHOC-2-like LRR" evidence="12">
    <location>
        <begin position="1258"/>
        <end position="1391"/>
    </location>
</feature>
<evidence type="ECO:0008006" key="16">
    <source>
        <dbReference type="Google" id="ProtNLM"/>
    </source>
</evidence>
<dbReference type="InterPro" id="IPR001611">
    <property type="entry name" value="Leu-rich_rpt"/>
</dbReference>
<keyword evidence="7" id="KW-0175">Coiled coil</keyword>
<keyword evidence="3" id="KW-0677">Repeat</keyword>
<evidence type="ECO:0000256" key="3">
    <source>
        <dbReference type="ARBA" id="ARBA00022737"/>
    </source>
</evidence>
<keyword evidence="6" id="KW-0067">ATP-binding</keyword>
<dbReference type="InterPro" id="IPR042197">
    <property type="entry name" value="Apaf_helical"/>
</dbReference>
<dbReference type="InterPro" id="IPR041118">
    <property type="entry name" value="Rx_N"/>
</dbReference>
<dbReference type="Gene3D" id="3.80.10.10">
    <property type="entry name" value="Ribonuclease Inhibitor"/>
    <property type="match status" value="4"/>
</dbReference>
<dbReference type="GO" id="GO:0035556">
    <property type="term" value="P:intracellular signal transduction"/>
    <property type="evidence" value="ECO:0000318"/>
    <property type="project" value="GO_Central"/>
</dbReference>
<evidence type="ECO:0000256" key="8">
    <source>
        <dbReference type="SAM" id="MobiDB-lite"/>
    </source>
</evidence>
<feature type="domain" description="Disease resistance protein winged helix" evidence="11">
    <location>
        <begin position="470"/>
        <end position="541"/>
    </location>
</feature>
<dbReference type="GO" id="GO:0006952">
    <property type="term" value="P:defense response"/>
    <property type="evidence" value="ECO:0007669"/>
    <property type="project" value="UniProtKB-KW"/>
</dbReference>
<feature type="domain" description="R13L1/DRL21-like LRR repeat region" evidence="13">
    <location>
        <begin position="1019"/>
        <end position="1143"/>
    </location>
</feature>
<dbReference type="SMART" id="SM00369">
    <property type="entry name" value="LRR_TYP"/>
    <property type="match status" value="5"/>
</dbReference>
<evidence type="ECO:0000259" key="10">
    <source>
        <dbReference type="Pfam" id="PF18052"/>
    </source>
</evidence>
<feature type="compositionally biased region" description="Acidic residues" evidence="8">
    <location>
        <begin position="1416"/>
        <end position="1431"/>
    </location>
</feature>
<dbReference type="GO" id="GO:0005524">
    <property type="term" value="F:ATP binding"/>
    <property type="evidence" value="ECO:0007669"/>
    <property type="project" value="UniProtKB-KW"/>
</dbReference>
<evidence type="ECO:0000259" key="11">
    <source>
        <dbReference type="Pfam" id="PF23559"/>
    </source>
</evidence>
<dbReference type="PaxDb" id="4565-Traes_1BL_D9C20DCA9.1"/>
<dbReference type="InterPro" id="IPR006553">
    <property type="entry name" value="Leu-rich_rpt_Cys-con_subtyp"/>
</dbReference>
<dbReference type="SUPFAM" id="SSF52540">
    <property type="entry name" value="P-loop containing nucleoside triphosphate hydrolases"/>
    <property type="match status" value="1"/>
</dbReference>
<feature type="compositionally biased region" description="Acidic residues" evidence="8">
    <location>
        <begin position="1474"/>
        <end position="1486"/>
    </location>
</feature>
<feature type="domain" description="NB-ARC" evidence="9">
    <location>
        <begin position="201"/>
        <end position="384"/>
    </location>
</feature>
<dbReference type="GO" id="GO:0051707">
    <property type="term" value="P:response to other organism"/>
    <property type="evidence" value="ECO:0007669"/>
    <property type="project" value="UniProtKB-ARBA"/>
</dbReference>
<dbReference type="SMR" id="A0A3B5Z493"/>
<dbReference type="PRINTS" id="PR00364">
    <property type="entry name" value="DISEASERSIST"/>
</dbReference>
<dbReference type="RefSeq" id="XP_044420693.1">
    <property type="nucleotide sequence ID" value="XM_044564758.1"/>
</dbReference>
<dbReference type="Pfam" id="PF00931">
    <property type="entry name" value="NB-ARC"/>
    <property type="match status" value="1"/>
</dbReference>
<dbReference type="InterPro" id="IPR032675">
    <property type="entry name" value="LRR_dom_sf"/>
</dbReference>
<proteinExistence type="inferred from homology"/>
<dbReference type="InterPro" id="IPR058922">
    <property type="entry name" value="WHD_DRP"/>
</dbReference>
<name>A0A3B5Z493_WHEAT</name>
<evidence type="ECO:0000256" key="2">
    <source>
        <dbReference type="ARBA" id="ARBA00022614"/>
    </source>
</evidence>
<evidence type="ECO:0000259" key="12">
    <source>
        <dbReference type="Pfam" id="PF23598"/>
    </source>
</evidence>
<gene>
    <name evidence="14" type="primary">LOC123145355</name>
</gene>
<dbReference type="GO" id="GO:0043531">
    <property type="term" value="F:ADP binding"/>
    <property type="evidence" value="ECO:0007669"/>
    <property type="project" value="InterPro"/>
</dbReference>
<dbReference type="Gene3D" id="3.40.50.300">
    <property type="entry name" value="P-loop containing nucleotide triphosphate hydrolases"/>
    <property type="match status" value="1"/>
</dbReference>
<feature type="domain" description="Disease resistance R13L4/SHOC-2-like LRR" evidence="12">
    <location>
        <begin position="813"/>
        <end position="936"/>
    </location>
</feature>
<reference evidence="14" key="1">
    <citation type="submission" date="2018-08" db="EMBL/GenBank/DDBJ databases">
        <authorList>
            <person name="Rossello M."/>
        </authorList>
    </citation>
    <scope>NUCLEOTIDE SEQUENCE [LARGE SCALE GENOMIC DNA]</scope>
    <source>
        <strain evidence="14">cv. Chinese Spring</strain>
    </source>
</reference>